<keyword evidence="5 7" id="KW-0472">Membrane</keyword>
<dbReference type="AlphaFoldDB" id="A0A9P6ET64"/>
<evidence type="ECO:0000256" key="7">
    <source>
        <dbReference type="SAM" id="Phobius"/>
    </source>
</evidence>
<feature type="transmembrane region" description="Helical" evidence="7">
    <location>
        <begin position="477"/>
        <end position="496"/>
    </location>
</feature>
<feature type="transmembrane region" description="Helical" evidence="7">
    <location>
        <begin position="75"/>
        <end position="94"/>
    </location>
</feature>
<keyword evidence="10" id="KW-1185">Reference proteome</keyword>
<evidence type="ECO:0000256" key="5">
    <source>
        <dbReference type="ARBA" id="ARBA00023136"/>
    </source>
</evidence>
<dbReference type="Gene3D" id="1.20.1250.20">
    <property type="entry name" value="MFS general substrate transporter like domains"/>
    <property type="match status" value="1"/>
</dbReference>
<evidence type="ECO:0000256" key="2">
    <source>
        <dbReference type="ARBA" id="ARBA00022448"/>
    </source>
</evidence>
<dbReference type="GO" id="GO:0022857">
    <property type="term" value="F:transmembrane transporter activity"/>
    <property type="evidence" value="ECO:0007669"/>
    <property type="project" value="InterPro"/>
</dbReference>
<dbReference type="OrthoDB" id="419616at2759"/>
<evidence type="ECO:0000256" key="3">
    <source>
        <dbReference type="ARBA" id="ARBA00022692"/>
    </source>
</evidence>
<organism evidence="9 10">
    <name type="scientific">Crepidotus variabilis</name>
    <dbReference type="NCBI Taxonomy" id="179855"/>
    <lineage>
        <taxon>Eukaryota</taxon>
        <taxon>Fungi</taxon>
        <taxon>Dikarya</taxon>
        <taxon>Basidiomycota</taxon>
        <taxon>Agaricomycotina</taxon>
        <taxon>Agaricomycetes</taxon>
        <taxon>Agaricomycetidae</taxon>
        <taxon>Agaricales</taxon>
        <taxon>Agaricineae</taxon>
        <taxon>Crepidotaceae</taxon>
        <taxon>Crepidotus</taxon>
    </lineage>
</organism>
<comment type="caution">
    <text evidence="9">The sequence shown here is derived from an EMBL/GenBank/DDBJ whole genome shotgun (WGS) entry which is preliminary data.</text>
</comment>
<feature type="region of interest" description="Disordered" evidence="6">
    <location>
        <begin position="1"/>
        <end position="21"/>
    </location>
</feature>
<proteinExistence type="predicted"/>
<dbReference type="EMBL" id="MU157825">
    <property type="protein sequence ID" value="KAF9534697.1"/>
    <property type="molecule type" value="Genomic_DNA"/>
</dbReference>
<feature type="transmembrane region" description="Helical" evidence="7">
    <location>
        <begin position="163"/>
        <end position="185"/>
    </location>
</feature>
<comment type="subcellular location">
    <subcellularLocation>
        <location evidence="1">Membrane</location>
        <topology evidence="1">Multi-pass membrane protein</topology>
    </subcellularLocation>
</comment>
<dbReference type="PANTHER" id="PTHR23504">
    <property type="entry name" value="MAJOR FACILITATOR SUPERFAMILY DOMAIN-CONTAINING PROTEIN 10"/>
    <property type="match status" value="1"/>
</dbReference>
<protein>
    <submittedName>
        <fullName evidence="9">Major facilitator superfamily domain-containing protein</fullName>
    </submittedName>
</protein>
<dbReference type="InterPro" id="IPR036259">
    <property type="entry name" value="MFS_trans_sf"/>
</dbReference>
<feature type="transmembrane region" description="Helical" evidence="7">
    <location>
        <begin position="31"/>
        <end position="54"/>
    </location>
</feature>
<dbReference type="SUPFAM" id="SSF103473">
    <property type="entry name" value="MFS general substrate transporter"/>
    <property type="match status" value="1"/>
</dbReference>
<evidence type="ECO:0000256" key="1">
    <source>
        <dbReference type="ARBA" id="ARBA00004141"/>
    </source>
</evidence>
<feature type="transmembrane region" description="Helical" evidence="7">
    <location>
        <begin position="106"/>
        <end position="124"/>
    </location>
</feature>
<evidence type="ECO:0000259" key="8">
    <source>
        <dbReference type="PROSITE" id="PS50850"/>
    </source>
</evidence>
<feature type="transmembrane region" description="Helical" evidence="7">
    <location>
        <begin position="339"/>
        <end position="360"/>
    </location>
</feature>
<feature type="transmembrane region" description="Helical" evidence="7">
    <location>
        <begin position="303"/>
        <end position="327"/>
    </location>
</feature>
<dbReference type="Proteomes" id="UP000807306">
    <property type="component" value="Unassembled WGS sequence"/>
</dbReference>
<name>A0A9P6ET64_9AGAR</name>
<dbReference type="InterPro" id="IPR011701">
    <property type="entry name" value="MFS"/>
</dbReference>
<evidence type="ECO:0000313" key="10">
    <source>
        <dbReference type="Proteomes" id="UP000807306"/>
    </source>
</evidence>
<reference evidence="9" key="1">
    <citation type="submission" date="2020-11" db="EMBL/GenBank/DDBJ databases">
        <authorList>
            <consortium name="DOE Joint Genome Institute"/>
            <person name="Ahrendt S."/>
            <person name="Riley R."/>
            <person name="Andreopoulos W."/>
            <person name="Labutti K."/>
            <person name="Pangilinan J."/>
            <person name="Ruiz-Duenas F.J."/>
            <person name="Barrasa J.M."/>
            <person name="Sanchez-Garcia M."/>
            <person name="Camarero S."/>
            <person name="Miyauchi S."/>
            <person name="Serrano A."/>
            <person name="Linde D."/>
            <person name="Babiker R."/>
            <person name="Drula E."/>
            <person name="Ayuso-Fernandez I."/>
            <person name="Pacheco R."/>
            <person name="Padilla G."/>
            <person name="Ferreira P."/>
            <person name="Barriuso J."/>
            <person name="Kellner H."/>
            <person name="Castanera R."/>
            <person name="Alfaro M."/>
            <person name="Ramirez L."/>
            <person name="Pisabarro A.G."/>
            <person name="Kuo A."/>
            <person name="Tritt A."/>
            <person name="Lipzen A."/>
            <person name="He G."/>
            <person name="Yan M."/>
            <person name="Ng V."/>
            <person name="Cullen D."/>
            <person name="Martin F."/>
            <person name="Rosso M.-N."/>
            <person name="Henrissat B."/>
            <person name="Hibbett D."/>
            <person name="Martinez A.T."/>
            <person name="Grigoriev I.V."/>
        </authorList>
    </citation>
    <scope>NUCLEOTIDE SEQUENCE</scope>
    <source>
        <strain evidence="9">CBS 506.95</strain>
    </source>
</reference>
<keyword evidence="2" id="KW-0813">Transport</keyword>
<keyword evidence="4 7" id="KW-1133">Transmembrane helix</keyword>
<gene>
    <name evidence="9" type="ORF">CPB83DRAFT_802825</name>
</gene>
<evidence type="ECO:0000256" key="6">
    <source>
        <dbReference type="SAM" id="MobiDB-lite"/>
    </source>
</evidence>
<evidence type="ECO:0000313" key="9">
    <source>
        <dbReference type="EMBL" id="KAF9534697.1"/>
    </source>
</evidence>
<feature type="transmembrane region" description="Helical" evidence="7">
    <location>
        <begin position="402"/>
        <end position="422"/>
    </location>
</feature>
<feature type="transmembrane region" description="Helical" evidence="7">
    <location>
        <begin position="205"/>
        <end position="229"/>
    </location>
</feature>
<feature type="transmembrane region" description="Helical" evidence="7">
    <location>
        <begin position="372"/>
        <end position="390"/>
    </location>
</feature>
<evidence type="ECO:0000256" key="4">
    <source>
        <dbReference type="ARBA" id="ARBA00022989"/>
    </source>
</evidence>
<dbReference type="PROSITE" id="PS50850">
    <property type="entry name" value="MFS"/>
    <property type="match status" value="1"/>
</dbReference>
<dbReference type="GO" id="GO:0016020">
    <property type="term" value="C:membrane"/>
    <property type="evidence" value="ECO:0007669"/>
    <property type="project" value="UniProtKB-SubCell"/>
</dbReference>
<sequence length="502" mass="54033">MVTETSLPEPRIGYSSTTKSDQRKLSPLPKFQLFIITLINLAEPLAGSVVYPFINKLVRETGITKGDEKRQVIMLELLQESGFFLAECLTVVQWGYLSDRVGRKPVLVLGPLGLSLAVLGFGFSKSFWSLVAFRCLQGAFNGNIGVTKSVIAEITDSSNMAHAYAVVPFAWSTGNTIGPLIGGYFANPADRWPDKLSRIQFLKNYPYFVACAIVSFSSFAIFVVTLFGLKEVSVISHRRQNGASDNSVITLSEETPLLVSSDGAISYDERRLRNAEAVSGAVINGPAAADPLRTLLKGPLSTIFVNYGVLAFLDMCHFALLPLMYSTSPHLGGLGLDPYHIGLTLMTFGVINAFVQSLILGPLIRKYGAKRMFQFSMSFLPICFSMYPIMASLSRQSGGVNAYIIICIGIQVCCQTMGLVAYGSCQILLVTGVPEQHLGVVNGIGQMVGSGARAIAPTVASSLYSASLSNHLAGGNLVFYVLIGLAVTGLACSTRLRDVKSN</sequence>
<accession>A0A9P6ET64</accession>
<dbReference type="PANTHER" id="PTHR23504:SF15">
    <property type="entry name" value="MAJOR FACILITATOR SUPERFAMILY (MFS) PROFILE DOMAIN-CONTAINING PROTEIN"/>
    <property type="match status" value="1"/>
</dbReference>
<feature type="domain" description="Major facilitator superfamily (MFS) profile" evidence="8">
    <location>
        <begin position="32"/>
        <end position="501"/>
    </location>
</feature>
<dbReference type="InterPro" id="IPR020846">
    <property type="entry name" value="MFS_dom"/>
</dbReference>
<dbReference type="Pfam" id="PF07690">
    <property type="entry name" value="MFS_1"/>
    <property type="match status" value="1"/>
</dbReference>
<keyword evidence="3 7" id="KW-0812">Transmembrane</keyword>